<dbReference type="InterPro" id="IPR036460">
    <property type="entry name" value="Cu_amine_oxidase_C_sf"/>
</dbReference>
<comment type="subunit">
    <text evidence="5">Homodimer.</text>
</comment>
<accession>A0AAN7TVL0</accession>
<dbReference type="GO" id="GO:0008131">
    <property type="term" value="F:primary methylamine oxidase activity"/>
    <property type="evidence" value="ECO:0007669"/>
    <property type="project" value="UniProtKB-EC"/>
</dbReference>
<evidence type="ECO:0000256" key="6">
    <source>
        <dbReference type="ARBA" id="ARBA00022723"/>
    </source>
</evidence>
<dbReference type="SUPFAM" id="SSF54416">
    <property type="entry name" value="Amine oxidase N-terminal region"/>
    <property type="match status" value="2"/>
</dbReference>
<comment type="cofactor">
    <cofactor evidence="2">
        <name>Mn(2+)</name>
        <dbReference type="ChEBI" id="CHEBI:29035"/>
    </cofactor>
</comment>
<dbReference type="PROSITE" id="PS01164">
    <property type="entry name" value="COPPER_AMINE_OXID_1"/>
    <property type="match status" value="1"/>
</dbReference>
<evidence type="ECO:0000256" key="10">
    <source>
        <dbReference type="ARBA" id="ARBA00023211"/>
    </source>
</evidence>
<dbReference type="InterPro" id="IPR000269">
    <property type="entry name" value="Cu_amine_oxidase"/>
</dbReference>
<feature type="domain" description="Copper amine oxidase N3-terminal" evidence="18">
    <location>
        <begin position="130"/>
        <end position="225"/>
    </location>
</feature>
<dbReference type="InterPro" id="IPR015798">
    <property type="entry name" value="Cu_amine_oxidase_C"/>
</dbReference>
<keyword evidence="7 12" id="KW-0801">TPQ</keyword>
<feature type="domain" description="Copper amine oxidase catalytic" evidence="16">
    <location>
        <begin position="256"/>
        <end position="672"/>
    </location>
</feature>
<keyword evidence="9 14" id="KW-0186">Copper</keyword>
<dbReference type="Pfam" id="PF02727">
    <property type="entry name" value="Cu_amine_oxidN2"/>
    <property type="match status" value="1"/>
</dbReference>
<organism evidence="19 20">
    <name type="scientific">Meristemomyces frigidus</name>
    <dbReference type="NCBI Taxonomy" id="1508187"/>
    <lineage>
        <taxon>Eukaryota</taxon>
        <taxon>Fungi</taxon>
        <taxon>Dikarya</taxon>
        <taxon>Ascomycota</taxon>
        <taxon>Pezizomycotina</taxon>
        <taxon>Dothideomycetes</taxon>
        <taxon>Dothideomycetidae</taxon>
        <taxon>Mycosphaerellales</taxon>
        <taxon>Teratosphaeriaceae</taxon>
        <taxon>Meristemomyces</taxon>
    </lineage>
</organism>
<comment type="cofactor">
    <cofactor evidence="14">
        <name>Cu cation</name>
        <dbReference type="ChEBI" id="CHEBI:23378"/>
    </cofactor>
    <text evidence="14">Contains 1 topaquinone per subunit.</text>
</comment>
<evidence type="ECO:0000256" key="2">
    <source>
        <dbReference type="ARBA" id="ARBA00001936"/>
    </source>
</evidence>
<keyword evidence="10" id="KW-0464">Manganese</keyword>
<evidence type="ECO:0000256" key="9">
    <source>
        <dbReference type="ARBA" id="ARBA00023008"/>
    </source>
</evidence>
<dbReference type="SUPFAM" id="SSF49998">
    <property type="entry name" value="Amine oxidase catalytic domain"/>
    <property type="match status" value="1"/>
</dbReference>
<comment type="cofactor">
    <cofactor evidence="3">
        <name>Zn(2+)</name>
        <dbReference type="ChEBI" id="CHEBI:29105"/>
    </cofactor>
</comment>
<evidence type="ECO:0000256" key="1">
    <source>
        <dbReference type="ARBA" id="ARBA00001935"/>
    </source>
</evidence>
<feature type="domain" description="Copper amine oxidase N2-terminal" evidence="17">
    <location>
        <begin position="35"/>
        <end position="121"/>
    </location>
</feature>
<dbReference type="Pfam" id="PF02728">
    <property type="entry name" value="Cu_amine_oxidN3"/>
    <property type="match status" value="1"/>
</dbReference>
<evidence type="ECO:0000256" key="13">
    <source>
        <dbReference type="PIRSR" id="PIRSR600269-51"/>
    </source>
</evidence>
<evidence type="ECO:0000259" key="16">
    <source>
        <dbReference type="Pfam" id="PF01179"/>
    </source>
</evidence>
<feature type="modified residue" description="2',4',5'-topaquinone" evidence="13">
    <location>
        <position position="419"/>
    </location>
</feature>
<feature type="active site" description="Proton acceptor" evidence="12">
    <location>
        <position position="335"/>
    </location>
</feature>
<dbReference type="GO" id="GO:0009308">
    <property type="term" value="P:amine metabolic process"/>
    <property type="evidence" value="ECO:0007669"/>
    <property type="project" value="UniProtKB-UniRule"/>
</dbReference>
<evidence type="ECO:0000256" key="8">
    <source>
        <dbReference type="ARBA" id="ARBA00023002"/>
    </source>
</evidence>
<name>A0AAN7TVL0_9PEZI</name>
<dbReference type="EC" id="1.4.3.-" evidence="14"/>
<proteinExistence type="inferred from homology"/>
<dbReference type="InterPro" id="IPR016182">
    <property type="entry name" value="Cu_amine_oxidase_N-reg"/>
</dbReference>
<feature type="region of interest" description="Disordered" evidence="15">
    <location>
        <begin position="693"/>
        <end position="712"/>
    </location>
</feature>
<dbReference type="InterPro" id="IPR015802">
    <property type="entry name" value="Cu_amine_oxidase_N3"/>
</dbReference>
<sequence>MGPDTEIIAGYKVYNEAAAADYDQSTTSSKTAEVHPLDQLSIPEIALAAKVVRAHYSNQQPATEVKFNTITLKNPIKTEYVAFRDTNGPRPDREAFVIMLTKAHCAVNEVIVSLTQEKVLEVKELHDVLPILTLEDLDICERVARADPRVVVTCAEIGLHDMNEVYFDGWAVGADERYGFDRRLQQGLAYWRASGMDNQYAHPLDFAVVIDTEREEVLRIDVRRVGGKRVPVPRVQHNFLPEFVRDGYVSDRLKPIEITQPEGVSFSMKGNELSWAGFKMHIGFNYREGIVISDVSVHDMYEKRQRMLFNRLSVAEMVVPYGNPDIPHHRKHAFDIGEYGMGLMTNPLQVGCDCKGAIKYLDAIMSTSQGYAAVLPNAVCIHEEDNGLLYKHTDYRDGTVVSARDRKLIISQIITAANYEYGFYHTFSLDGTYKLEVKLTGILNTVPLIEGEEAVPYGTKVAKDLNAHNHQHIFSLRIDPAIDGLNNTVVQNDAVSSEIPIGNAGNLYGNAFYCKKTPLKTSKQGACEYSHETSRTWDIINPNKLNPACEKPVGYKIISRESPSLLCKPGSLVWRRAGFTRKTLWVTKYREGELFPAGDYVCQSTGQPGWPSNETVVDWSERDDKIENEDIVCWLQFGITHFPRTEDFPLMPAEPLSVMLRASNFFEKNPALWVPPSSREADAASRDLDKCCEGTEKRGGVGVGGGKRGSKL</sequence>
<evidence type="ECO:0000256" key="15">
    <source>
        <dbReference type="SAM" id="MobiDB-lite"/>
    </source>
</evidence>
<evidence type="ECO:0000256" key="12">
    <source>
        <dbReference type="PIRSR" id="PIRSR600269-50"/>
    </source>
</evidence>
<dbReference type="Gene3D" id="3.10.450.40">
    <property type="match status" value="2"/>
</dbReference>
<dbReference type="GO" id="GO:0048038">
    <property type="term" value="F:quinone binding"/>
    <property type="evidence" value="ECO:0007669"/>
    <property type="project" value="InterPro"/>
</dbReference>
<evidence type="ECO:0000259" key="17">
    <source>
        <dbReference type="Pfam" id="PF02727"/>
    </source>
</evidence>
<comment type="cofactor">
    <cofactor evidence="1">
        <name>Cu cation</name>
        <dbReference type="ChEBI" id="CHEBI:23378"/>
    </cofactor>
</comment>
<dbReference type="FunFam" id="2.70.98.20:FF:000006">
    <property type="entry name" value="Amine oxidase"/>
    <property type="match status" value="1"/>
</dbReference>
<dbReference type="Proteomes" id="UP001310890">
    <property type="component" value="Unassembled WGS sequence"/>
</dbReference>
<dbReference type="Pfam" id="PF01179">
    <property type="entry name" value="Cu_amine_oxid"/>
    <property type="match status" value="1"/>
</dbReference>
<dbReference type="EMBL" id="JAVRRL010000006">
    <property type="protein sequence ID" value="KAK5116896.1"/>
    <property type="molecule type" value="Genomic_DNA"/>
</dbReference>
<evidence type="ECO:0000256" key="5">
    <source>
        <dbReference type="ARBA" id="ARBA00011738"/>
    </source>
</evidence>
<dbReference type="PANTHER" id="PTHR10638">
    <property type="entry name" value="COPPER AMINE OXIDASE"/>
    <property type="match status" value="1"/>
</dbReference>
<feature type="compositionally biased region" description="Gly residues" evidence="15">
    <location>
        <begin position="700"/>
        <end position="712"/>
    </location>
</feature>
<keyword evidence="8 14" id="KW-0560">Oxidoreductase</keyword>
<evidence type="ECO:0000256" key="7">
    <source>
        <dbReference type="ARBA" id="ARBA00022772"/>
    </source>
</evidence>
<comment type="catalytic activity">
    <reaction evidence="11">
        <text>a primary methyl amine + O2 + H2O = an aldehyde + H2O2 + NH4(+)</text>
        <dbReference type="Rhea" id="RHEA:16153"/>
        <dbReference type="ChEBI" id="CHEBI:15377"/>
        <dbReference type="ChEBI" id="CHEBI:15379"/>
        <dbReference type="ChEBI" id="CHEBI:16240"/>
        <dbReference type="ChEBI" id="CHEBI:17478"/>
        <dbReference type="ChEBI" id="CHEBI:28938"/>
        <dbReference type="ChEBI" id="CHEBI:228804"/>
        <dbReference type="EC" id="1.4.3.21"/>
    </reaction>
</comment>
<dbReference type="AlphaFoldDB" id="A0AAN7TVL0"/>
<evidence type="ECO:0000256" key="11">
    <source>
        <dbReference type="ARBA" id="ARBA00048032"/>
    </source>
</evidence>
<evidence type="ECO:0000313" key="19">
    <source>
        <dbReference type="EMBL" id="KAK5116896.1"/>
    </source>
</evidence>
<comment type="PTM">
    <text evidence="13 14">Topaquinone (TPQ) is generated by copper-dependent autoxidation of a specific tyrosyl residue.</text>
</comment>
<evidence type="ECO:0000256" key="14">
    <source>
        <dbReference type="RuleBase" id="RU000672"/>
    </source>
</evidence>
<reference evidence="19" key="1">
    <citation type="submission" date="2023-08" db="EMBL/GenBank/DDBJ databases">
        <title>Black Yeasts Isolated from many extreme environments.</title>
        <authorList>
            <person name="Coleine C."/>
            <person name="Stajich J.E."/>
            <person name="Selbmann L."/>
        </authorList>
    </citation>
    <scope>NUCLEOTIDE SEQUENCE</scope>
    <source>
        <strain evidence="19">CCFEE 5401</strain>
    </source>
</reference>
<evidence type="ECO:0000256" key="4">
    <source>
        <dbReference type="ARBA" id="ARBA00007983"/>
    </source>
</evidence>
<comment type="similarity">
    <text evidence="4 14">Belongs to the copper/topaquinone oxidase family.</text>
</comment>
<evidence type="ECO:0000259" key="18">
    <source>
        <dbReference type="Pfam" id="PF02728"/>
    </source>
</evidence>
<evidence type="ECO:0000256" key="3">
    <source>
        <dbReference type="ARBA" id="ARBA00001947"/>
    </source>
</evidence>
<dbReference type="Gene3D" id="2.70.98.20">
    <property type="entry name" value="Copper amine oxidase, catalytic domain"/>
    <property type="match status" value="1"/>
</dbReference>
<dbReference type="GO" id="GO:0005507">
    <property type="term" value="F:copper ion binding"/>
    <property type="evidence" value="ECO:0007669"/>
    <property type="project" value="InterPro"/>
</dbReference>
<feature type="active site" description="Schiff-base intermediate with substrate; via topaquinone" evidence="12">
    <location>
        <position position="419"/>
    </location>
</feature>
<dbReference type="InterPro" id="IPR015800">
    <property type="entry name" value="Cu_amine_oxidase_N2"/>
</dbReference>
<dbReference type="InterPro" id="IPR049948">
    <property type="entry name" value="Cu_Am_ox_TPQ-bd"/>
</dbReference>
<protein>
    <recommendedName>
        <fullName evidence="14">Amine oxidase</fullName>
        <ecNumber evidence="14">1.4.3.-</ecNumber>
    </recommendedName>
</protein>
<keyword evidence="6 14" id="KW-0479">Metal-binding</keyword>
<evidence type="ECO:0000313" key="20">
    <source>
        <dbReference type="Proteomes" id="UP001310890"/>
    </source>
</evidence>
<dbReference type="FunFam" id="3.10.450.40:FF:000014">
    <property type="entry name" value="Peroxisomal primary amine oxidase"/>
    <property type="match status" value="1"/>
</dbReference>
<dbReference type="NCBIfam" id="NF008559">
    <property type="entry name" value="PRK11504.1"/>
    <property type="match status" value="1"/>
</dbReference>
<dbReference type="PANTHER" id="PTHR10638:SF86">
    <property type="entry name" value="COPPER AMINE OXIDASE 1-RELATED"/>
    <property type="match status" value="1"/>
</dbReference>
<gene>
    <name evidence="19" type="ORF">LTR62_006617</name>
</gene>
<comment type="caution">
    <text evidence="19">The sequence shown here is derived from an EMBL/GenBank/DDBJ whole genome shotgun (WGS) entry which is preliminary data.</text>
</comment>